<feature type="domain" description="Fibronectin type-III" evidence="4">
    <location>
        <begin position="904"/>
        <end position="1014"/>
    </location>
</feature>
<feature type="domain" description="Ig-like" evidence="3">
    <location>
        <begin position="572"/>
        <end position="662"/>
    </location>
</feature>
<feature type="domain" description="Ig-like" evidence="3">
    <location>
        <begin position="368"/>
        <end position="466"/>
    </location>
</feature>
<feature type="domain" description="Ig-like" evidence="3">
    <location>
        <begin position="49"/>
        <end position="148"/>
    </location>
</feature>
<dbReference type="FunFam" id="2.60.40.10:FF:000028">
    <property type="entry name" value="Neuronal cell adhesion molecule"/>
    <property type="match status" value="1"/>
</dbReference>
<evidence type="ECO:0000256" key="1">
    <source>
        <dbReference type="ARBA" id="ARBA00022737"/>
    </source>
</evidence>
<dbReference type="SMART" id="SM00060">
    <property type="entry name" value="FN3"/>
    <property type="match status" value="4"/>
</dbReference>
<dbReference type="InterPro" id="IPR013783">
    <property type="entry name" value="Ig-like_fold"/>
</dbReference>
<dbReference type="PANTHER" id="PTHR44170">
    <property type="entry name" value="PROTEIN SIDEKICK"/>
    <property type="match status" value="1"/>
</dbReference>
<feature type="domain" description="Ig-like" evidence="3">
    <location>
        <begin position="469"/>
        <end position="569"/>
    </location>
</feature>
<dbReference type="GO" id="GO:0098609">
    <property type="term" value="P:cell-cell adhesion"/>
    <property type="evidence" value="ECO:0007669"/>
    <property type="project" value="TreeGrafter"/>
</dbReference>
<dbReference type="PROSITE" id="PS50853">
    <property type="entry name" value="FN3"/>
    <property type="match status" value="4"/>
</dbReference>
<dbReference type="PANTHER" id="PTHR44170:SF6">
    <property type="entry name" value="CONTACTIN"/>
    <property type="match status" value="1"/>
</dbReference>
<sequence>MKWMFNLTADTDLNYFICEASKRTISETVTISRSADFGQSDLTNVYRGPCIINQPTDQLYAPAVTSVNTVTFTCDVYGDPFPKVSWYFTTDTAQGPQRTLIDPMSYTNGKVTQTGGILTINDPDNTFDNKIDCQADNDYGSVISRQVQIIRGRLDSYNRNPRQIKRIADNTGFMLDCEPPAHSPDDTLVYTFYITRKNDKGETVDDIIQSQLRNNIFLSHNLGLIGFSIASLKDSGLYKCRVAWKGIAGTSYNSPEIPLEVYASNTIYPVPSINDKFPNFKPSNPFLGDTIEFECFGYGEIKQNPLKYFWTWNGKALPSKAVISDFERRVRLENIQFEDEGVYGCTIETMDGKISQPRSVKLTINAKPTFVVKPKNQYPDIGSTITLTCQAIGRPLVTVQWYRNDLPLSKWLMKNPDARYNYTEGNITTALFTITGMKTTDNAMIGCNIYNTFGRESAYIELFAVSLKPNFDKYPLLNKEGLVGMDVIIPCKPEGSPAPTITWSFNGGTLTLGPTNFDQILGKISCAGDICIMPNRNLFIKSVKTSHIGMYTCTAVNVLGTASSSAYLDVIPKLEISNFPVGRRVQVNSNVYLPCQAAGTPYLDIDYDWYFENVRLKFDRMDLDARRYDKSQFMRPYYRYFGTLKIFNIQFYDEANYTCRVTTPFAVEVIPALIQVLGPPGVGGGITVTPVVGTVNHTVEWTDGYDHGSPILWYRLEVSRVNVQQEWIILLDKINKTSITPINKQNNLVRNQLSFSGLPANTNFRLRLFAANSFGLGEPSSQSEVFKTEAIPPQKSPQNVTGGGGKVGTLVIRWEPLLPLEENGDNFEYEIQYKEAKEVDWISYTGFLNKSLDNGKYLQVTRDLPANKDYLPFEVKVRAVNIKGAGPWSAISTITSSSKLPSFAPLNINADSLNSTAINVQWAAPSVGQGEGPIQGYHIVYWMRVSDCKSQAASYDRLNTSQRLTLYGSDLVKGIIIGLQPDKYYCIGVQMFNTAGDSLESSFVDQTTFKMPPQNFPTIVRLNSTNTPHQIQVTWNGVRVMPEEESVDGYRIRYWLSGGPVRTALDVDVGLKVTGYINDLQYDVRYNMRIFAYSRGGNGKLSNPMDQFMLIPKSRCQSNKVIEGPDVRYVFVCCSCKNTISILLLSLAVIVSRFVM</sequence>
<dbReference type="InterPro" id="IPR007110">
    <property type="entry name" value="Ig-like_dom"/>
</dbReference>
<dbReference type="Gene3D" id="2.60.40.10">
    <property type="entry name" value="Immunoglobulins"/>
    <property type="match status" value="9"/>
</dbReference>
<dbReference type="SUPFAM" id="SSF48726">
    <property type="entry name" value="Immunoglobulin"/>
    <property type="match status" value="5"/>
</dbReference>
<dbReference type="PROSITE" id="PS50835">
    <property type="entry name" value="IG_LIKE"/>
    <property type="match status" value="5"/>
</dbReference>
<dbReference type="SMART" id="SM00408">
    <property type="entry name" value="IGc2"/>
    <property type="match status" value="4"/>
</dbReference>
<dbReference type="SUPFAM" id="SSF49265">
    <property type="entry name" value="Fibronectin type III"/>
    <property type="match status" value="2"/>
</dbReference>
<dbReference type="Pfam" id="PF13927">
    <property type="entry name" value="Ig_3"/>
    <property type="match status" value="1"/>
</dbReference>
<keyword evidence="2" id="KW-1015">Disulfide bond</keyword>
<dbReference type="GO" id="GO:0007411">
    <property type="term" value="P:axon guidance"/>
    <property type="evidence" value="ECO:0007669"/>
    <property type="project" value="TreeGrafter"/>
</dbReference>
<feature type="domain" description="Fibronectin type-III" evidence="4">
    <location>
        <begin position="796"/>
        <end position="899"/>
    </location>
</feature>
<evidence type="ECO:0000256" key="2">
    <source>
        <dbReference type="ARBA" id="ARBA00023157"/>
    </source>
</evidence>
<proteinExistence type="evidence at transcript level"/>
<dbReference type="InterPro" id="IPR003598">
    <property type="entry name" value="Ig_sub2"/>
</dbReference>
<evidence type="ECO:0000313" key="5">
    <source>
        <dbReference type="EMBL" id="BAE94190.1"/>
    </source>
</evidence>
<evidence type="ECO:0000259" key="3">
    <source>
        <dbReference type="PROSITE" id="PS50835"/>
    </source>
</evidence>
<organism evidence="5">
    <name type="scientific">Dugesia japonica</name>
    <name type="common">Planarian</name>
    <dbReference type="NCBI Taxonomy" id="6161"/>
    <lineage>
        <taxon>Eukaryota</taxon>
        <taxon>Metazoa</taxon>
        <taxon>Spiralia</taxon>
        <taxon>Lophotrochozoa</taxon>
        <taxon>Platyhelminthes</taxon>
        <taxon>Rhabditophora</taxon>
        <taxon>Seriata</taxon>
        <taxon>Tricladida</taxon>
        <taxon>Continenticola</taxon>
        <taxon>Geoplanoidea</taxon>
        <taxon>Dugesiidae</taxon>
        <taxon>Dugesia</taxon>
    </lineage>
</organism>
<dbReference type="FunFam" id="2.60.40.10:FF:000035">
    <property type="entry name" value="Contactin 1"/>
    <property type="match status" value="1"/>
</dbReference>
<reference evidence="5" key="1">
    <citation type="journal article" date="2006" name="Genes Cells">
        <title>Structure and function of primitive immunoglobulin superfamily neural cell adhesion molecules: a lesson from studies on planarian.</title>
        <authorList>
            <person name="Fusaoka E."/>
            <person name="Inoue T."/>
            <person name="Mineta K."/>
            <person name="Agata K."/>
            <person name="Takeuchi K."/>
        </authorList>
    </citation>
    <scope>NUCLEOTIDE SEQUENCE</scope>
    <source>
        <strain evidence="5">GI</strain>
    </source>
</reference>
<dbReference type="AlphaFoldDB" id="Q1JUB4"/>
<dbReference type="GO" id="GO:0030424">
    <property type="term" value="C:axon"/>
    <property type="evidence" value="ECO:0007669"/>
    <property type="project" value="TreeGrafter"/>
</dbReference>
<keyword evidence="1" id="KW-0677">Repeat</keyword>
<dbReference type="InterPro" id="IPR013098">
    <property type="entry name" value="Ig_I-set"/>
</dbReference>
<dbReference type="InterPro" id="IPR003961">
    <property type="entry name" value="FN3_dom"/>
</dbReference>
<dbReference type="InterPro" id="IPR036179">
    <property type="entry name" value="Ig-like_dom_sf"/>
</dbReference>
<dbReference type="InterPro" id="IPR003599">
    <property type="entry name" value="Ig_sub"/>
</dbReference>
<gene>
    <name evidence="5" type="primary">DjCTCAM</name>
</gene>
<feature type="domain" description="Fibronectin type-III" evidence="4">
    <location>
        <begin position="1016"/>
        <end position="1114"/>
    </location>
</feature>
<dbReference type="Pfam" id="PF07679">
    <property type="entry name" value="I-set"/>
    <property type="match status" value="1"/>
</dbReference>
<name>Q1JUB4_DUGJA</name>
<accession>Q1JUB4</accession>
<protein>
    <submittedName>
        <fullName evidence="5">Contactin/TAG-1 cell adhesion molecule</fullName>
    </submittedName>
</protein>
<dbReference type="Pfam" id="PF00041">
    <property type="entry name" value="fn3"/>
    <property type="match status" value="3"/>
</dbReference>
<dbReference type="SMART" id="SM00409">
    <property type="entry name" value="IG"/>
    <property type="match status" value="5"/>
</dbReference>
<feature type="domain" description="Fibronectin type-III" evidence="4">
    <location>
        <begin position="682"/>
        <end position="791"/>
    </location>
</feature>
<evidence type="ECO:0000259" key="4">
    <source>
        <dbReference type="PROSITE" id="PS50853"/>
    </source>
</evidence>
<feature type="domain" description="Ig-like" evidence="3">
    <location>
        <begin position="271"/>
        <end position="363"/>
    </location>
</feature>
<dbReference type="InterPro" id="IPR036116">
    <property type="entry name" value="FN3_sf"/>
</dbReference>
<dbReference type="EMBL" id="AB249989">
    <property type="protein sequence ID" value="BAE94190.1"/>
    <property type="molecule type" value="mRNA"/>
</dbReference>
<dbReference type="CDD" id="cd00063">
    <property type="entry name" value="FN3"/>
    <property type="match status" value="4"/>
</dbReference>
<dbReference type="GO" id="GO:0005886">
    <property type="term" value="C:plasma membrane"/>
    <property type="evidence" value="ECO:0007669"/>
    <property type="project" value="TreeGrafter"/>
</dbReference>